<sequence length="50" mass="5091">ARRALAGDRRLSRRGCWLRAGISGVPGLRLGGPLGAASCAGLGMEPPPHV</sequence>
<reference evidence="1" key="1">
    <citation type="submission" date="2020-02" db="EMBL/GenBank/DDBJ databases">
        <authorList>
            <person name="Meier V. D."/>
        </authorList>
    </citation>
    <scope>NUCLEOTIDE SEQUENCE</scope>
    <source>
        <strain evidence="1">AVDCRST_MAG08</strain>
    </source>
</reference>
<accession>A0A6J4H8R4</accession>
<feature type="non-terminal residue" evidence="1">
    <location>
        <position position="1"/>
    </location>
</feature>
<dbReference type="AlphaFoldDB" id="A0A6J4H8R4"/>
<gene>
    <name evidence="1" type="ORF">AVDCRST_MAG08-401</name>
</gene>
<evidence type="ECO:0000313" key="1">
    <source>
        <dbReference type="EMBL" id="CAA9216217.1"/>
    </source>
</evidence>
<organism evidence="1">
    <name type="scientific">uncultured Acetobacteraceae bacterium</name>
    <dbReference type="NCBI Taxonomy" id="169975"/>
    <lineage>
        <taxon>Bacteria</taxon>
        <taxon>Pseudomonadati</taxon>
        <taxon>Pseudomonadota</taxon>
        <taxon>Alphaproteobacteria</taxon>
        <taxon>Acetobacterales</taxon>
        <taxon>Acetobacteraceae</taxon>
        <taxon>environmental samples</taxon>
    </lineage>
</organism>
<protein>
    <submittedName>
        <fullName evidence="1">Uncharacterized protein</fullName>
    </submittedName>
</protein>
<dbReference type="EMBL" id="CADCTG010000042">
    <property type="protein sequence ID" value="CAA9216217.1"/>
    <property type="molecule type" value="Genomic_DNA"/>
</dbReference>
<name>A0A6J4H8R4_9PROT</name>
<feature type="non-terminal residue" evidence="1">
    <location>
        <position position="50"/>
    </location>
</feature>
<proteinExistence type="predicted"/>